<evidence type="ECO:0000256" key="1">
    <source>
        <dbReference type="ARBA" id="ARBA00022750"/>
    </source>
</evidence>
<keyword evidence="1" id="KW-0645">Protease</keyword>
<protein>
    <submittedName>
        <fullName evidence="3">Retrovirus-related Pol polyprotein from transposon TNT 1-94</fullName>
    </submittedName>
</protein>
<feature type="domain" description="Integrase catalytic" evidence="2">
    <location>
        <begin position="301"/>
        <end position="491"/>
    </location>
</feature>
<dbReference type="Pfam" id="PF25597">
    <property type="entry name" value="SH3_retrovirus"/>
    <property type="match status" value="1"/>
</dbReference>
<dbReference type="SUPFAM" id="SSF53098">
    <property type="entry name" value="Ribonuclease H-like"/>
    <property type="match status" value="1"/>
</dbReference>
<dbReference type="PROSITE" id="PS50994">
    <property type="entry name" value="INTEGRASE"/>
    <property type="match status" value="1"/>
</dbReference>
<name>A0A438KBB6_VITVI</name>
<dbReference type="GO" id="GO:0003676">
    <property type="term" value="F:nucleic acid binding"/>
    <property type="evidence" value="ECO:0007669"/>
    <property type="project" value="InterPro"/>
</dbReference>
<dbReference type="GO" id="GO:0015074">
    <property type="term" value="P:DNA integration"/>
    <property type="evidence" value="ECO:0007669"/>
    <property type="project" value="InterPro"/>
</dbReference>
<dbReference type="EMBL" id="QGNW01000011">
    <property type="protein sequence ID" value="RVX18493.1"/>
    <property type="molecule type" value="Genomic_DNA"/>
</dbReference>
<dbReference type="InterPro" id="IPR012337">
    <property type="entry name" value="RNaseH-like_sf"/>
</dbReference>
<evidence type="ECO:0000313" key="3">
    <source>
        <dbReference type="EMBL" id="RVX18493.1"/>
    </source>
</evidence>
<dbReference type="Pfam" id="PF13976">
    <property type="entry name" value="gag_pre-integrs"/>
    <property type="match status" value="1"/>
</dbReference>
<proteinExistence type="predicted"/>
<dbReference type="PANTHER" id="PTHR11439:SF467">
    <property type="entry name" value="INTEGRASE CATALYTIC DOMAIN-CONTAINING PROTEIN"/>
    <property type="match status" value="1"/>
</dbReference>
<keyword evidence="1" id="KW-0378">Hydrolase</keyword>
<dbReference type="PANTHER" id="PTHR11439">
    <property type="entry name" value="GAG-POL-RELATED RETROTRANSPOSON"/>
    <property type="match status" value="1"/>
</dbReference>
<dbReference type="InterPro" id="IPR057670">
    <property type="entry name" value="SH3_retrovirus"/>
</dbReference>
<dbReference type="SUPFAM" id="SSF56672">
    <property type="entry name" value="DNA/RNA polymerases"/>
    <property type="match status" value="1"/>
</dbReference>
<accession>A0A438KBB6</accession>
<dbReference type="InterPro" id="IPR054722">
    <property type="entry name" value="PolX-like_BBD"/>
</dbReference>
<dbReference type="Pfam" id="PF22936">
    <property type="entry name" value="Pol_BBD"/>
    <property type="match status" value="1"/>
</dbReference>
<dbReference type="GO" id="GO:0004190">
    <property type="term" value="F:aspartic-type endopeptidase activity"/>
    <property type="evidence" value="ECO:0007669"/>
    <property type="project" value="UniProtKB-KW"/>
</dbReference>
<dbReference type="CDD" id="cd09272">
    <property type="entry name" value="RNase_HI_RT_Ty1"/>
    <property type="match status" value="1"/>
</dbReference>
<dbReference type="InterPro" id="IPR001584">
    <property type="entry name" value="Integrase_cat-core"/>
</dbReference>
<evidence type="ECO:0000259" key="2">
    <source>
        <dbReference type="PROSITE" id="PS50994"/>
    </source>
</evidence>
<evidence type="ECO:0000313" key="4">
    <source>
        <dbReference type="Proteomes" id="UP000288805"/>
    </source>
</evidence>
<keyword evidence="1" id="KW-0064">Aspartyl protease</keyword>
<comment type="caution">
    <text evidence="3">The sequence shown here is derived from an EMBL/GenBank/DDBJ whole genome shotgun (WGS) entry which is preliminary data.</text>
</comment>
<organism evidence="3 4">
    <name type="scientific">Vitis vinifera</name>
    <name type="common">Grape</name>
    <dbReference type="NCBI Taxonomy" id="29760"/>
    <lineage>
        <taxon>Eukaryota</taxon>
        <taxon>Viridiplantae</taxon>
        <taxon>Streptophyta</taxon>
        <taxon>Embryophyta</taxon>
        <taxon>Tracheophyta</taxon>
        <taxon>Spermatophyta</taxon>
        <taxon>Magnoliopsida</taxon>
        <taxon>eudicotyledons</taxon>
        <taxon>Gunneridae</taxon>
        <taxon>Pentapetalae</taxon>
        <taxon>rosids</taxon>
        <taxon>Vitales</taxon>
        <taxon>Vitaceae</taxon>
        <taxon>Viteae</taxon>
        <taxon>Vitis</taxon>
    </lineage>
</organism>
<reference evidence="3 4" key="1">
    <citation type="journal article" date="2018" name="PLoS Genet.">
        <title>Population sequencing reveals clonal diversity and ancestral inbreeding in the grapevine cultivar Chardonnay.</title>
        <authorList>
            <person name="Roach M.J."/>
            <person name="Johnson D.L."/>
            <person name="Bohlmann J."/>
            <person name="van Vuuren H.J."/>
            <person name="Jones S.J."/>
            <person name="Pretorius I.S."/>
            <person name="Schmidt S.A."/>
            <person name="Borneman A.R."/>
        </authorList>
    </citation>
    <scope>NUCLEOTIDE SEQUENCE [LARGE SCALE GENOMIC DNA]</scope>
    <source>
        <strain evidence="4">cv. Chardonnay</strain>
        <tissue evidence="3">Leaf</tissue>
    </source>
</reference>
<dbReference type="InterPro" id="IPR025724">
    <property type="entry name" value="GAG-pre-integrase_dom"/>
</dbReference>
<dbReference type="AlphaFoldDB" id="A0A438KBB6"/>
<gene>
    <name evidence="3" type="primary">POLX_2375</name>
    <name evidence="3" type="ORF">CK203_006786</name>
</gene>
<dbReference type="InterPro" id="IPR036397">
    <property type="entry name" value="RNaseH_sf"/>
</dbReference>
<dbReference type="Proteomes" id="UP000288805">
    <property type="component" value="Unassembled WGS sequence"/>
</dbReference>
<dbReference type="Pfam" id="PF14223">
    <property type="entry name" value="Retrotran_gag_2"/>
    <property type="match status" value="1"/>
</dbReference>
<sequence length="816" mass="93572">MGEPPFLKRKTQFFFIAQISSKVRSCFFYGSIDLKFGGKVHDSLIFNLNGGDRIWRSGRSSFSSRIEPLQWADDNVLNHVSEEKHARSLWNKLEQLYARKTGNNKLFLIKKMINLKYQDGTPMTDHLNTFQGIINQLAEMNIKFEEEVQGLWLLGTLPNSWEMFRTSLSNSAPNGTMNMDLVKSCVLNEEMKRKSQGSSSQSDVLVAEKRTSWVIDSCASIHATPRKDFFTSYTSGDFGSVMMDNDGSTKAIGMGNVHLETSNGTVLILKNVKHIPDIRMNLISTGKFDDEGSTTPFVIVSGSSPEHNRLVHMSEKGLMILAKKNLLYGMKKGSLKRCTHCLAGKQTRVAFKTHCHTRKPDEVLEVFKQFHALVERQSGEKLKCIQTDNGGEYYGPFDEYCRQHGIRHQKTPPKTPQSNGLAERMNRTLVERAFMHVPKDERSKLDAKIRPCVFIGYGQDELGYRFSMIQCKKAYPVPLTHLPTQVENEAHDDQPDIGDIETPTQVDMDDDVHNYEEAMRDENKMKWVDAMQYEMKSLHENHSFELVKLPKGKRALKNRNVSRIDKLRKQLSKSFSMKDLGSAKKILGHRIERDRASKKFSRSLMYVMVCTRLDIAYVVGVVSRFLSNLGRLHWEAVKWIMRYLRGTSKLKLTFGSGKPVLVSYIDSDMIGDIDNRRFTSGYWMTFSGGVVSWQSKLQKCVALSITEAKYIVAAEACKELLWMKRFIHELGFKQQRYVVYCDNQSVIHLSKNSTFHARSKHIDVRYNWMRDALNDNLFELEKIHTDHNGSDMLTKSLPREKFEACCSMVRMASPFT</sequence>
<dbReference type="InterPro" id="IPR043502">
    <property type="entry name" value="DNA/RNA_pol_sf"/>
</dbReference>
<dbReference type="Gene3D" id="3.30.420.10">
    <property type="entry name" value="Ribonuclease H-like superfamily/Ribonuclease H"/>
    <property type="match status" value="1"/>
</dbReference>